<proteinExistence type="predicted"/>
<keyword evidence="4" id="KW-1185">Reference proteome</keyword>
<feature type="transmembrane region" description="Helical" evidence="1">
    <location>
        <begin position="423"/>
        <end position="443"/>
    </location>
</feature>
<feature type="transmembrane region" description="Helical" evidence="1">
    <location>
        <begin position="319"/>
        <end position="340"/>
    </location>
</feature>
<evidence type="ECO:0000313" key="4">
    <source>
        <dbReference type="Proteomes" id="UP000222542"/>
    </source>
</evidence>
<organism evidence="3 4">
    <name type="scientific">Capsicum annuum</name>
    <name type="common">Capsicum pepper</name>
    <dbReference type="NCBI Taxonomy" id="4072"/>
    <lineage>
        <taxon>Eukaryota</taxon>
        <taxon>Viridiplantae</taxon>
        <taxon>Streptophyta</taxon>
        <taxon>Embryophyta</taxon>
        <taxon>Tracheophyta</taxon>
        <taxon>Spermatophyta</taxon>
        <taxon>Magnoliopsida</taxon>
        <taxon>eudicotyledons</taxon>
        <taxon>Gunneridae</taxon>
        <taxon>Pentapetalae</taxon>
        <taxon>asterids</taxon>
        <taxon>lamiids</taxon>
        <taxon>Solanales</taxon>
        <taxon>Solanaceae</taxon>
        <taxon>Solanoideae</taxon>
        <taxon>Capsiceae</taxon>
        <taxon>Capsicum</taxon>
    </lineage>
</organism>
<keyword evidence="1" id="KW-0812">Transmembrane</keyword>
<evidence type="ECO:0000256" key="1">
    <source>
        <dbReference type="SAM" id="Phobius"/>
    </source>
</evidence>
<dbReference type="AlphaFoldDB" id="A0A1U8HNB5"/>
<feature type="transmembrane region" description="Helical" evidence="1">
    <location>
        <begin position="377"/>
        <end position="402"/>
    </location>
</feature>
<dbReference type="Pfam" id="PF07786">
    <property type="entry name" value="HGSNAT_cat"/>
    <property type="match status" value="1"/>
</dbReference>
<keyword evidence="1" id="KW-1133">Transmembrane helix</keyword>
<dbReference type="STRING" id="4072.A0A1U8HNB5"/>
<dbReference type="InterPro" id="IPR012429">
    <property type="entry name" value="HGSNAT_cat"/>
</dbReference>
<feature type="transmembrane region" description="Helical" evidence="1">
    <location>
        <begin position="104"/>
        <end position="122"/>
    </location>
</feature>
<dbReference type="PANTHER" id="PTHR31061">
    <property type="entry name" value="LD22376P"/>
    <property type="match status" value="1"/>
</dbReference>
<name>A0A1U8HNB5_CAPAN</name>
<feature type="transmembrane region" description="Helical" evidence="1">
    <location>
        <begin position="212"/>
        <end position="230"/>
    </location>
</feature>
<sequence>MESDRLTGEKINGERIRWGNNYVQVQTEANNVSSKIEIITCDGTKENVNVDLNNKSTLTGSGRVLSLDIFRGLTVVLMVFVEYAGGVYPSVNHSPWNGVTLADFVMPFFLFIVGVSLGLAFKNLPCRLIGTRKAIYRALKLFVIGLFLQGGYFHGSGSLTYGADFESIRWMGILQRIAVSFLVAAMCEIWLNATNFNVSSGKSLMKKYRLQWALTIIVTVVYLSLFYGLYVPDWEYQMPTDLSSSKTVTFSVKCGVRGDTGPACNAVGMIDRKILGIQHLYNRPIYGRLKECSVSSPDYGPLPPVAPSWCGAPFDPEGLLSSLMAIVTCFIGLHYGHIIVHFKGHKVRVQQWLIPSSCLVLLGAICDYGFGMHLNKALYTFSYMCVTAGAAGFLFTGVYMIVDVLGYRKYWTIVLKWMGTNALLIYVLVSCNILPVILQGFYWRQPENNILTLIGIGH</sequence>
<dbReference type="Proteomes" id="UP000222542">
    <property type="component" value="Unassembled WGS sequence"/>
</dbReference>
<reference evidence="3 4" key="1">
    <citation type="journal article" date="2014" name="Nat. Genet.">
        <title>Genome sequence of the hot pepper provides insights into the evolution of pungency in Capsicum species.</title>
        <authorList>
            <person name="Kim S."/>
            <person name="Park M."/>
            <person name="Yeom S.I."/>
            <person name="Kim Y.M."/>
            <person name="Lee J.M."/>
            <person name="Lee H.A."/>
            <person name="Seo E."/>
            <person name="Choi J."/>
            <person name="Cheong K."/>
            <person name="Kim K.T."/>
            <person name="Jung K."/>
            <person name="Lee G.W."/>
            <person name="Oh S.K."/>
            <person name="Bae C."/>
            <person name="Kim S.B."/>
            <person name="Lee H.Y."/>
            <person name="Kim S.Y."/>
            <person name="Kim M.S."/>
            <person name="Kang B.C."/>
            <person name="Jo Y.D."/>
            <person name="Yang H.B."/>
            <person name="Jeong H.J."/>
            <person name="Kang W.H."/>
            <person name="Kwon J.K."/>
            <person name="Shin C."/>
            <person name="Lim J.Y."/>
            <person name="Park J.H."/>
            <person name="Huh J.H."/>
            <person name="Kim J.S."/>
            <person name="Kim B.D."/>
            <person name="Cohen O."/>
            <person name="Paran I."/>
            <person name="Suh M.C."/>
            <person name="Lee S.B."/>
            <person name="Kim Y.K."/>
            <person name="Shin Y."/>
            <person name="Noh S.J."/>
            <person name="Park J."/>
            <person name="Seo Y.S."/>
            <person name="Kwon S.Y."/>
            <person name="Kim H.A."/>
            <person name="Park J.M."/>
            <person name="Kim H.J."/>
            <person name="Choi S.B."/>
            <person name="Bosland P.W."/>
            <person name="Reeves G."/>
            <person name="Jo S.H."/>
            <person name="Lee B.W."/>
            <person name="Cho H.T."/>
            <person name="Choi H.S."/>
            <person name="Lee M.S."/>
            <person name="Yu Y."/>
            <person name="Do Choi Y."/>
            <person name="Park B.S."/>
            <person name="van Deynze A."/>
            <person name="Ashrafi H."/>
            <person name="Hill T."/>
            <person name="Kim W.T."/>
            <person name="Pai H.S."/>
            <person name="Ahn H.K."/>
            <person name="Yeam I."/>
            <person name="Giovannoni J.J."/>
            <person name="Rose J.K."/>
            <person name="Sorensen I."/>
            <person name="Lee S.J."/>
            <person name="Kim R.W."/>
            <person name="Choi I.Y."/>
            <person name="Choi B.S."/>
            <person name="Lim J.S."/>
            <person name="Lee Y.H."/>
            <person name="Choi D."/>
        </authorList>
    </citation>
    <scope>NUCLEOTIDE SEQUENCE [LARGE SCALE GENOMIC DNA]</scope>
    <source>
        <strain evidence="4">cv. CM334</strain>
    </source>
</reference>
<feature type="domain" description="Heparan-alpha-glucosaminide N-acetyltransferase catalytic" evidence="2">
    <location>
        <begin position="63"/>
        <end position="187"/>
    </location>
</feature>
<dbReference type="OrthoDB" id="2149840at2759"/>
<keyword evidence="1" id="KW-0472">Membrane</keyword>
<dbReference type="Gramene" id="PHT63126">
    <property type="protein sequence ID" value="PHT63126"/>
    <property type="gene ID" value="T459_33041"/>
</dbReference>
<comment type="caution">
    <text evidence="3">The sequence shown here is derived from an EMBL/GenBank/DDBJ whole genome shotgun (WGS) entry which is preliminary data.</text>
</comment>
<dbReference type="OMA" id="KGRIINW"/>
<gene>
    <name evidence="3" type="ORF">T459_33041</name>
</gene>
<evidence type="ECO:0000313" key="3">
    <source>
        <dbReference type="EMBL" id="PHT63126.1"/>
    </source>
</evidence>
<feature type="transmembrane region" description="Helical" evidence="1">
    <location>
        <begin position="64"/>
        <end position="84"/>
    </location>
</feature>
<feature type="transmembrane region" description="Helical" evidence="1">
    <location>
        <begin position="352"/>
        <end position="371"/>
    </location>
</feature>
<protein>
    <recommendedName>
        <fullName evidence="2">Heparan-alpha-glucosaminide N-acetyltransferase catalytic domain-containing protein</fullName>
    </recommendedName>
</protein>
<dbReference type="EMBL" id="AYRZ02000044">
    <property type="protein sequence ID" value="PHT63126.1"/>
    <property type="molecule type" value="Genomic_DNA"/>
</dbReference>
<dbReference type="SMR" id="A0A1U8HNB5"/>
<accession>A0A1U8HNB5</accession>
<dbReference type="KEGG" id="cann:107879505"/>
<dbReference type="PANTHER" id="PTHR31061:SF24">
    <property type="entry name" value="LD22376P"/>
    <property type="match status" value="1"/>
</dbReference>
<evidence type="ECO:0000259" key="2">
    <source>
        <dbReference type="Pfam" id="PF07786"/>
    </source>
</evidence>
<feature type="transmembrane region" description="Helical" evidence="1">
    <location>
        <begin position="173"/>
        <end position="191"/>
    </location>
</feature>
<feature type="transmembrane region" description="Helical" evidence="1">
    <location>
        <begin position="134"/>
        <end position="153"/>
    </location>
</feature>
<reference evidence="3 4" key="2">
    <citation type="journal article" date="2017" name="Genome Biol.">
        <title>New reference genome sequences of hot pepper reveal the massive evolution of plant disease-resistance genes by retroduplication.</title>
        <authorList>
            <person name="Kim S."/>
            <person name="Park J."/>
            <person name="Yeom S.I."/>
            <person name="Kim Y.M."/>
            <person name="Seo E."/>
            <person name="Kim K.T."/>
            <person name="Kim M.S."/>
            <person name="Lee J.M."/>
            <person name="Cheong K."/>
            <person name="Shin H.S."/>
            <person name="Kim S.B."/>
            <person name="Han K."/>
            <person name="Lee J."/>
            <person name="Park M."/>
            <person name="Lee H.A."/>
            <person name="Lee H.Y."/>
            <person name="Lee Y."/>
            <person name="Oh S."/>
            <person name="Lee J.H."/>
            <person name="Choi E."/>
            <person name="Choi E."/>
            <person name="Lee S.E."/>
            <person name="Jeon J."/>
            <person name="Kim H."/>
            <person name="Choi G."/>
            <person name="Song H."/>
            <person name="Lee J."/>
            <person name="Lee S.C."/>
            <person name="Kwon J.K."/>
            <person name="Lee H.Y."/>
            <person name="Koo N."/>
            <person name="Hong Y."/>
            <person name="Kim R.W."/>
            <person name="Kang W.H."/>
            <person name="Huh J.H."/>
            <person name="Kang B.C."/>
            <person name="Yang T.J."/>
            <person name="Lee Y.H."/>
            <person name="Bennetzen J.L."/>
            <person name="Choi D."/>
        </authorList>
    </citation>
    <scope>NUCLEOTIDE SEQUENCE [LARGE SCALE GENOMIC DNA]</scope>
    <source>
        <strain evidence="4">cv. CM334</strain>
    </source>
</reference>